<proteinExistence type="predicted"/>
<sequence length="127" mass="13520">MGHGGGSSNFMNKIGGKKKKRLQDDGIEAAGDGGEMFQMKIPGSETFGIVQVEGYGQGEGSGGEGGDVLVCGTEEGGLWGWDIRCGRVIIGGNLSAYESEQKCPVRLKNLDGLWVMKGRRLQFFDTS</sequence>
<organism evidence="2 3">
    <name type="scientific">Physocladia obscura</name>
    <dbReference type="NCBI Taxonomy" id="109957"/>
    <lineage>
        <taxon>Eukaryota</taxon>
        <taxon>Fungi</taxon>
        <taxon>Fungi incertae sedis</taxon>
        <taxon>Chytridiomycota</taxon>
        <taxon>Chytridiomycota incertae sedis</taxon>
        <taxon>Chytridiomycetes</taxon>
        <taxon>Chytridiales</taxon>
        <taxon>Chytriomycetaceae</taxon>
        <taxon>Physocladia</taxon>
    </lineage>
</organism>
<dbReference type="EMBL" id="JADGJH010003400">
    <property type="protein sequence ID" value="KAJ3091226.1"/>
    <property type="molecule type" value="Genomic_DNA"/>
</dbReference>
<protein>
    <submittedName>
        <fullName evidence="2">Uncharacterized protein</fullName>
    </submittedName>
</protein>
<feature type="region of interest" description="Disordered" evidence="1">
    <location>
        <begin position="1"/>
        <end position="25"/>
    </location>
</feature>
<keyword evidence="3" id="KW-1185">Reference proteome</keyword>
<dbReference type="Proteomes" id="UP001211907">
    <property type="component" value="Unassembled WGS sequence"/>
</dbReference>
<evidence type="ECO:0000313" key="3">
    <source>
        <dbReference type="Proteomes" id="UP001211907"/>
    </source>
</evidence>
<accession>A0AAD5SRX2</accession>
<evidence type="ECO:0000256" key="1">
    <source>
        <dbReference type="SAM" id="MobiDB-lite"/>
    </source>
</evidence>
<name>A0AAD5SRX2_9FUNG</name>
<reference evidence="2" key="1">
    <citation type="submission" date="2020-05" db="EMBL/GenBank/DDBJ databases">
        <title>Phylogenomic resolution of chytrid fungi.</title>
        <authorList>
            <person name="Stajich J.E."/>
            <person name="Amses K."/>
            <person name="Simmons R."/>
            <person name="Seto K."/>
            <person name="Myers J."/>
            <person name="Bonds A."/>
            <person name="Quandt C.A."/>
            <person name="Barry K."/>
            <person name="Liu P."/>
            <person name="Grigoriev I."/>
            <person name="Longcore J.E."/>
            <person name="James T.Y."/>
        </authorList>
    </citation>
    <scope>NUCLEOTIDE SEQUENCE</scope>
    <source>
        <strain evidence="2">JEL0513</strain>
    </source>
</reference>
<evidence type="ECO:0000313" key="2">
    <source>
        <dbReference type="EMBL" id="KAJ3091226.1"/>
    </source>
</evidence>
<gene>
    <name evidence="2" type="ORF">HK100_007245</name>
</gene>
<comment type="caution">
    <text evidence="2">The sequence shown here is derived from an EMBL/GenBank/DDBJ whole genome shotgun (WGS) entry which is preliminary data.</text>
</comment>
<dbReference type="AlphaFoldDB" id="A0AAD5SRX2"/>